<evidence type="ECO:0000256" key="3">
    <source>
        <dbReference type="ARBA" id="ARBA00023163"/>
    </source>
</evidence>
<dbReference type="PROSITE" id="PS50995">
    <property type="entry name" value="HTH_MARR_2"/>
    <property type="match status" value="1"/>
</dbReference>
<dbReference type="PANTHER" id="PTHR33164">
    <property type="entry name" value="TRANSCRIPTIONAL REGULATOR, MARR FAMILY"/>
    <property type="match status" value="1"/>
</dbReference>
<dbReference type="GO" id="GO:0003700">
    <property type="term" value="F:DNA-binding transcription factor activity"/>
    <property type="evidence" value="ECO:0007669"/>
    <property type="project" value="InterPro"/>
</dbReference>
<dbReference type="PROSITE" id="PS01117">
    <property type="entry name" value="HTH_MARR_1"/>
    <property type="match status" value="1"/>
</dbReference>
<comment type="caution">
    <text evidence="5">The sequence shown here is derived from an EMBL/GenBank/DDBJ whole genome shotgun (WGS) entry which is preliminary data.</text>
</comment>
<sequence>MPEITSPDSPQIEAYRLFLKLHKRFQELNREEFRPYDLSTPQYAILFYASAEGVPLSSICQEMVADNSNLTRLVDRLEARGLVRRAPDPHDRRVTLVQLTATGQALIDELRPRHRAYVEQRMSHLNAEQLAALHAAMQTLYEALHQDDGA</sequence>
<accession>A0A2A6RP11</accession>
<dbReference type="InterPro" id="IPR036388">
    <property type="entry name" value="WH-like_DNA-bd_sf"/>
</dbReference>
<dbReference type="GO" id="GO:0006950">
    <property type="term" value="P:response to stress"/>
    <property type="evidence" value="ECO:0007669"/>
    <property type="project" value="TreeGrafter"/>
</dbReference>
<name>A0A2A6RP11_9CHLR</name>
<evidence type="ECO:0000256" key="2">
    <source>
        <dbReference type="ARBA" id="ARBA00023125"/>
    </source>
</evidence>
<gene>
    <name evidence="5" type="ORF">CJ255_02445</name>
</gene>
<dbReference type="SUPFAM" id="SSF46785">
    <property type="entry name" value="Winged helix' DNA-binding domain"/>
    <property type="match status" value="1"/>
</dbReference>
<dbReference type="InterPro" id="IPR036390">
    <property type="entry name" value="WH_DNA-bd_sf"/>
</dbReference>
<dbReference type="AlphaFoldDB" id="A0A2A6RP11"/>
<dbReference type="InterPro" id="IPR023187">
    <property type="entry name" value="Tscrpt_reg_MarR-type_CS"/>
</dbReference>
<dbReference type="EMBL" id="NQWI01000006">
    <property type="protein sequence ID" value="PDW04656.1"/>
    <property type="molecule type" value="Genomic_DNA"/>
</dbReference>
<dbReference type="Proteomes" id="UP000220527">
    <property type="component" value="Unassembled WGS sequence"/>
</dbReference>
<keyword evidence="6" id="KW-1185">Reference proteome</keyword>
<evidence type="ECO:0000259" key="4">
    <source>
        <dbReference type="PROSITE" id="PS50995"/>
    </source>
</evidence>
<dbReference type="PANTHER" id="PTHR33164:SF99">
    <property type="entry name" value="MARR FAMILY REGULATORY PROTEIN"/>
    <property type="match status" value="1"/>
</dbReference>
<protein>
    <submittedName>
        <fullName evidence="5">MarR family transcriptional regulator</fullName>
    </submittedName>
</protein>
<organism evidence="5 6">
    <name type="scientific">Candidatus Viridilinea mediisalina</name>
    <dbReference type="NCBI Taxonomy" id="2024553"/>
    <lineage>
        <taxon>Bacteria</taxon>
        <taxon>Bacillati</taxon>
        <taxon>Chloroflexota</taxon>
        <taxon>Chloroflexia</taxon>
        <taxon>Chloroflexales</taxon>
        <taxon>Chloroflexineae</taxon>
        <taxon>Oscillochloridaceae</taxon>
        <taxon>Candidatus Viridilinea</taxon>
    </lineage>
</organism>
<evidence type="ECO:0000313" key="6">
    <source>
        <dbReference type="Proteomes" id="UP000220527"/>
    </source>
</evidence>
<dbReference type="InterPro" id="IPR000835">
    <property type="entry name" value="HTH_MarR-typ"/>
</dbReference>
<dbReference type="OrthoDB" id="327696at2"/>
<dbReference type="Gene3D" id="1.10.10.10">
    <property type="entry name" value="Winged helix-like DNA-binding domain superfamily/Winged helix DNA-binding domain"/>
    <property type="match status" value="1"/>
</dbReference>
<dbReference type="GO" id="GO:0003677">
    <property type="term" value="F:DNA binding"/>
    <property type="evidence" value="ECO:0007669"/>
    <property type="project" value="UniProtKB-KW"/>
</dbReference>
<dbReference type="Pfam" id="PF12802">
    <property type="entry name" value="MarR_2"/>
    <property type="match status" value="1"/>
</dbReference>
<dbReference type="PRINTS" id="PR00598">
    <property type="entry name" value="HTHMARR"/>
</dbReference>
<keyword evidence="3" id="KW-0804">Transcription</keyword>
<dbReference type="SMART" id="SM00347">
    <property type="entry name" value="HTH_MARR"/>
    <property type="match status" value="1"/>
</dbReference>
<dbReference type="InterPro" id="IPR039422">
    <property type="entry name" value="MarR/SlyA-like"/>
</dbReference>
<keyword evidence="1" id="KW-0805">Transcription regulation</keyword>
<evidence type="ECO:0000256" key="1">
    <source>
        <dbReference type="ARBA" id="ARBA00023015"/>
    </source>
</evidence>
<proteinExistence type="predicted"/>
<evidence type="ECO:0000313" key="5">
    <source>
        <dbReference type="EMBL" id="PDW04656.1"/>
    </source>
</evidence>
<keyword evidence="2" id="KW-0238">DNA-binding</keyword>
<dbReference type="RefSeq" id="WP_097642512.1">
    <property type="nucleotide sequence ID" value="NZ_NQWI01000006.1"/>
</dbReference>
<feature type="domain" description="HTH marR-type" evidence="4">
    <location>
        <begin position="11"/>
        <end position="142"/>
    </location>
</feature>
<reference evidence="6" key="1">
    <citation type="submission" date="2017-08" db="EMBL/GenBank/DDBJ databases">
        <authorList>
            <person name="Grouzdev D.S."/>
            <person name="Gaisin V.A."/>
            <person name="Rysina M.S."/>
            <person name="Gorlenko V.M."/>
        </authorList>
    </citation>
    <scope>NUCLEOTIDE SEQUENCE [LARGE SCALE GENOMIC DNA]</scope>
    <source>
        <strain evidence="6">Kir15-3F</strain>
    </source>
</reference>